<evidence type="ECO:0000313" key="2">
    <source>
        <dbReference type="Proteomes" id="UP000061660"/>
    </source>
</evidence>
<dbReference type="AlphaFoldDB" id="A0A0U2W1C8"/>
<reference evidence="1 2" key="2">
    <citation type="journal article" date="2016" name="Genome Announc.">
        <title>Complete Genome Sequences of Two Interactive Moderate Thermophiles, Paenibacillus napthalenovorans 32O-Y and Paenibacillus sp. 32O-W.</title>
        <authorList>
            <person name="Butler R.R.III."/>
            <person name="Wang J."/>
            <person name="Stark B.C."/>
            <person name="Pombert J.F."/>
        </authorList>
    </citation>
    <scope>NUCLEOTIDE SEQUENCE [LARGE SCALE GENOMIC DNA]</scope>
    <source>
        <strain evidence="1 2">32O-Y</strain>
    </source>
</reference>
<keyword evidence="2" id="KW-1185">Reference proteome</keyword>
<dbReference type="InterPro" id="IPR037208">
    <property type="entry name" value="Spo0E-like_sf"/>
</dbReference>
<sequence length="56" mass="6694">MEEAELKRRMERMQRQLYVLVEKTGSFVDPKVVELSQQIDCLVLSIQLLRMKDKLQ</sequence>
<dbReference type="RefSeq" id="WP_074729694.1">
    <property type="nucleotide sequence ID" value="NZ_CP013652.1"/>
</dbReference>
<organism evidence="1 2">
    <name type="scientific">Paenibacillus naphthalenovorans</name>
    <dbReference type="NCBI Taxonomy" id="162209"/>
    <lineage>
        <taxon>Bacteria</taxon>
        <taxon>Bacillati</taxon>
        <taxon>Bacillota</taxon>
        <taxon>Bacilli</taxon>
        <taxon>Bacillales</taxon>
        <taxon>Paenibacillaceae</taxon>
        <taxon>Paenibacillus</taxon>
    </lineage>
</organism>
<dbReference type="OrthoDB" id="2642108at2"/>
<gene>
    <name evidence="1" type="ORF">IJ22_19660</name>
</gene>
<dbReference type="InterPro" id="IPR036638">
    <property type="entry name" value="HLH_DNA-bd_sf"/>
</dbReference>
<evidence type="ECO:0000313" key="1">
    <source>
        <dbReference type="EMBL" id="ALS22340.1"/>
    </source>
</evidence>
<dbReference type="PATRIC" id="fig|162209.4.peg.2082"/>
<dbReference type="Pfam" id="PF09388">
    <property type="entry name" value="SpoOE-like"/>
    <property type="match status" value="1"/>
</dbReference>
<dbReference type="KEGG" id="pnp:IJ22_19660"/>
<dbReference type="GO" id="GO:0046983">
    <property type="term" value="F:protein dimerization activity"/>
    <property type="evidence" value="ECO:0007669"/>
    <property type="project" value="InterPro"/>
</dbReference>
<dbReference type="STRING" id="162209.IJ22_19660"/>
<protein>
    <submittedName>
        <fullName evidence="1">Spo0E-like regulatory phosphatase</fullName>
    </submittedName>
</protein>
<dbReference type="SUPFAM" id="SSF140500">
    <property type="entry name" value="BAS1536-like"/>
    <property type="match status" value="1"/>
</dbReference>
<dbReference type="InterPro" id="IPR018540">
    <property type="entry name" value="Spo0E-like"/>
</dbReference>
<proteinExistence type="predicted"/>
<dbReference type="EMBL" id="CP013652">
    <property type="protein sequence ID" value="ALS22340.1"/>
    <property type="molecule type" value="Genomic_DNA"/>
</dbReference>
<accession>A0A0U2W1C8</accession>
<dbReference type="GO" id="GO:0043937">
    <property type="term" value="P:regulation of sporulation"/>
    <property type="evidence" value="ECO:0007669"/>
    <property type="project" value="InterPro"/>
</dbReference>
<name>A0A0U2W1C8_9BACL</name>
<reference evidence="2" key="1">
    <citation type="submission" date="2015-12" db="EMBL/GenBank/DDBJ databases">
        <title>Complete genome sequences of two moderately thermophilic Paenibacillus species.</title>
        <authorList>
            <person name="Butler R.III."/>
            <person name="Wang J."/>
            <person name="Stark B.C."/>
            <person name="Pombert J.-F."/>
        </authorList>
    </citation>
    <scope>NUCLEOTIDE SEQUENCE [LARGE SCALE GENOMIC DNA]</scope>
    <source>
        <strain evidence="2">32O-Y</strain>
    </source>
</reference>
<dbReference type="Proteomes" id="UP000061660">
    <property type="component" value="Chromosome"/>
</dbReference>
<dbReference type="Gene3D" id="4.10.280.10">
    <property type="entry name" value="Helix-loop-helix DNA-binding domain"/>
    <property type="match status" value="1"/>
</dbReference>